<evidence type="ECO:0000313" key="3">
    <source>
        <dbReference type="Proteomes" id="UP000245207"/>
    </source>
</evidence>
<keyword evidence="2" id="KW-0067">ATP-binding</keyword>
<keyword evidence="3" id="KW-1185">Reference proteome</keyword>
<evidence type="ECO:0000256" key="1">
    <source>
        <dbReference type="SAM" id="MobiDB-lite"/>
    </source>
</evidence>
<dbReference type="PANTHER" id="PTHR45786:SF74">
    <property type="entry name" value="ATP-DEPENDENT DNA HELICASE"/>
    <property type="match status" value="1"/>
</dbReference>
<dbReference type="Proteomes" id="UP000245207">
    <property type="component" value="Unassembled WGS sequence"/>
</dbReference>
<keyword evidence="2" id="KW-0347">Helicase</keyword>
<feature type="compositionally biased region" description="Basic and acidic residues" evidence="1">
    <location>
        <begin position="352"/>
        <end position="366"/>
    </location>
</feature>
<gene>
    <name evidence="2" type="ORF">CTI12_AA546230</name>
</gene>
<keyword evidence="2" id="KW-0547">Nucleotide-binding</keyword>
<dbReference type="GO" id="GO:0004386">
    <property type="term" value="F:helicase activity"/>
    <property type="evidence" value="ECO:0007669"/>
    <property type="project" value="UniProtKB-KW"/>
</dbReference>
<evidence type="ECO:0000313" key="2">
    <source>
        <dbReference type="EMBL" id="PWA42274.1"/>
    </source>
</evidence>
<keyword evidence="2" id="KW-0378">Hydrolase</keyword>
<dbReference type="Gene3D" id="2.40.50.140">
    <property type="entry name" value="Nucleic acid-binding proteins"/>
    <property type="match status" value="1"/>
</dbReference>
<dbReference type="AlphaFoldDB" id="A0A2U1KZY7"/>
<sequence>MEPFGGMQGSGLKTEIVQGLIHILDEQNELVQVFITARDKLNEENFPEFKIQLYNVGGAHKYQLPTSGTLGAIVIQPDPNSQTEYDIIIEYKDKQPKRINKLHSSYMSLQFPLLFVYGQPGYNTKLTLKSVNSSKKRNKLSMNMYYKYQLHERYNFKAYVADTTETVMMTFFSPKADDVVGINCETLINSLPDPSPREFPEKLLSIIGKTHIFQFHYNTSSKQTTVDFILDDILDKPETPKEIKDKPSGLPATPSPNLIEFPAPPLPQIPMQPTVATPQIPPFEEESFLQEENEPGNAKTLHVYANKIKARKQPSTQVAGDTPPTTQDELSQTSSKGNLPETSKPGTAKRQLFQEKTTDGKKNKKE</sequence>
<organism evidence="2 3">
    <name type="scientific">Artemisia annua</name>
    <name type="common">Sweet wormwood</name>
    <dbReference type="NCBI Taxonomy" id="35608"/>
    <lineage>
        <taxon>Eukaryota</taxon>
        <taxon>Viridiplantae</taxon>
        <taxon>Streptophyta</taxon>
        <taxon>Embryophyta</taxon>
        <taxon>Tracheophyta</taxon>
        <taxon>Spermatophyta</taxon>
        <taxon>Magnoliopsida</taxon>
        <taxon>eudicotyledons</taxon>
        <taxon>Gunneridae</taxon>
        <taxon>Pentapetalae</taxon>
        <taxon>asterids</taxon>
        <taxon>campanulids</taxon>
        <taxon>Asterales</taxon>
        <taxon>Asteraceae</taxon>
        <taxon>Asteroideae</taxon>
        <taxon>Anthemideae</taxon>
        <taxon>Artemisiinae</taxon>
        <taxon>Artemisia</taxon>
    </lineage>
</organism>
<name>A0A2U1KZY7_ARTAN</name>
<comment type="caution">
    <text evidence="2">The sequence shown here is derived from an EMBL/GenBank/DDBJ whole genome shotgun (WGS) entry which is preliminary data.</text>
</comment>
<dbReference type="EMBL" id="PKPP01012505">
    <property type="protein sequence ID" value="PWA42274.1"/>
    <property type="molecule type" value="Genomic_DNA"/>
</dbReference>
<protein>
    <submittedName>
        <fullName evidence="2">DNA helicase Pif1-like protein</fullName>
    </submittedName>
</protein>
<reference evidence="2 3" key="1">
    <citation type="journal article" date="2018" name="Mol. Plant">
        <title>The genome of Artemisia annua provides insight into the evolution of Asteraceae family and artemisinin biosynthesis.</title>
        <authorList>
            <person name="Shen Q."/>
            <person name="Zhang L."/>
            <person name="Liao Z."/>
            <person name="Wang S."/>
            <person name="Yan T."/>
            <person name="Shi P."/>
            <person name="Liu M."/>
            <person name="Fu X."/>
            <person name="Pan Q."/>
            <person name="Wang Y."/>
            <person name="Lv Z."/>
            <person name="Lu X."/>
            <person name="Zhang F."/>
            <person name="Jiang W."/>
            <person name="Ma Y."/>
            <person name="Chen M."/>
            <person name="Hao X."/>
            <person name="Li L."/>
            <person name="Tang Y."/>
            <person name="Lv G."/>
            <person name="Zhou Y."/>
            <person name="Sun X."/>
            <person name="Brodelius P.E."/>
            <person name="Rose J.K.C."/>
            <person name="Tang K."/>
        </authorList>
    </citation>
    <scope>NUCLEOTIDE SEQUENCE [LARGE SCALE GENOMIC DNA]</scope>
    <source>
        <strain evidence="3">cv. Huhao1</strain>
        <tissue evidence="2">Leaf</tissue>
    </source>
</reference>
<feature type="compositionally biased region" description="Polar residues" evidence="1">
    <location>
        <begin position="313"/>
        <end position="345"/>
    </location>
</feature>
<accession>A0A2U1KZY7</accession>
<dbReference type="PANTHER" id="PTHR45786">
    <property type="entry name" value="DNA BINDING PROTEIN-LIKE"/>
    <property type="match status" value="1"/>
</dbReference>
<dbReference type="InterPro" id="IPR012340">
    <property type="entry name" value="NA-bd_OB-fold"/>
</dbReference>
<proteinExistence type="predicted"/>
<feature type="region of interest" description="Disordered" evidence="1">
    <location>
        <begin position="288"/>
        <end position="366"/>
    </location>
</feature>